<dbReference type="PROSITE" id="PS50240">
    <property type="entry name" value="TRYPSIN_DOM"/>
    <property type="match status" value="1"/>
</dbReference>
<reference evidence="4" key="1">
    <citation type="submission" date="2025-08" db="UniProtKB">
        <authorList>
            <consortium name="RefSeq"/>
        </authorList>
    </citation>
    <scope>IDENTIFICATION</scope>
    <source>
        <tissue evidence="4">Whole organism</tissue>
    </source>
</reference>
<dbReference type="PANTHER" id="PTHR24271">
    <property type="entry name" value="KALLIKREIN-RELATED"/>
    <property type="match status" value="1"/>
</dbReference>
<sequence length="165" mass="18157">MWKDHKQGSTYTAQSVQRHPKFTLVNGRVTTQFNYDVALIRLNKPVRLGKQASTIRLTSAKARPAIGDKLKIAGFGITDWGEDIQKASLRMKRGQLLSRKECGKKLLATITSQEFCVANSPDNGVSGSPAFIGNILYGIMSWGSTVFTDLAAPEINSFIMAHVRT</sequence>
<dbReference type="PANTHER" id="PTHR24271:SF50">
    <property type="match status" value="1"/>
</dbReference>
<evidence type="ECO:0000256" key="1">
    <source>
        <dbReference type="ARBA" id="ARBA00023157"/>
    </source>
</evidence>
<dbReference type="OrthoDB" id="10059102at2759"/>
<dbReference type="GO" id="GO:0004252">
    <property type="term" value="F:serine-type endopeptidase activity"/>
    <property type="evidence" value="ECO:0007669"/>
    <property type="project" value="InterPro"/>
</dbReference>
<dbReference type="Pfam" id="PF00089">
    <property type="entry name" value="Trypsin"/>
    <property type="match status" value="1"/>
</dbReference>
<dbReference type="Proteomes" id="UP000504606">
    <property type="component" value="Unplaced"/>
</dbReference>
<dbReference type="InterPro" id="IPR009003">
    <property type="entry name" value="Peptidase_S1_PA"/>
</dbReference>
<protein>
    <submittedName>
        <fullName evidence="4">Mite allergen Der p 3-like</fullName>
    </submittedName>
</protein>
<dbReference type="SUPFAM" id="SSF50494">
    <property type="entry name" value="Trypsin-like serine proteases"/>
    <property type="match status" value="1"/>
</dbReference>
<dbReference type="AlphaFoldDB" id="A0A9C6XU32"/>
<keyword evidence="3" id="KW-1185">Reference proteome</keyword>
<name>A0A9C6XU32_FRAOC</name>
<evidence type="ECO:0000313" key="3">
    <source>
        <dbReference type="Proteomes" id="UP000504606"/>
    </source>
</evidence>
<gene>
    <name evidence="4" type="primary">LOC113215301</name>
</gene>
<dbReference type="Gene3D" id="2.40.10.10">
    <property type="entry name" value="Trypsin-like serine proteases"/>
    <property type="match status" value="1"/>
</dbReference>
<feature type="domain" description="Peptidase S1" evidence="2">
    <location>
        <begin position="1"/>
        <end position="164"/>
    </location>
</feature>
<dbReference type="GeneID" id="113215301"/>
<accession>A0A9C6XU32</accession>
<dbReference type="GO" id="GO:0006508">
    <property type="term" value="P:proteolysis"/>
    <property type="evidence" value="ECO:0007669"/>
    <property type="project" value="InterPro"/>
</dbReference>
<evidence type="ECO:0000259" key="2">
    <source>
        <dbReference type="PROSITE" id="PS50240"/>
    </source>
</evidence>
<dbReference type="InterPro" id="IPR043504">
    <property type="entry name" value="Peptidase_S1_PA_chymotrypsin"/>
</dbReference>
<dbReference type="InterPro" id="IPR001254">
    <property type="entry name" value="Trypsin_dom"/>
</dbReference>
<proteinExistence type="predicted"/>
<dbReference type="SMART" id="SM00020">
    <property type="entry name" value="Tryp_SPc"/>
    <property type="match status" value="1"/>
</dbReference>
<organism evidence="3 4">
    <name type="scientific">Frankliniella occidentalis</name>
    <name type="common">Western flower thrips</name>
    <name type="synonym">Euthrips occidentalis</name>
    <dbReference type="NCBI Taxonomy" id="133901"/>
    <lineage>
        <taxon>Eukaryota</taxon>
        <taxon>Metazoa</taxon>
        <taxon>Ecdysozoa</taxon>
        <taxon>Arthropoda</taxon>
        <taxon>Hexapoda</taxon>
        <taxon>Insecta</taxon>
        <taxon>Pterygota</taxon>
        <taxon>Neoptera</taxon>
        <taxon>Paraneoptera</taxon>
        <taxon>Thysanoptera</taxon>
        <taxon>Terebrantia</taxon>
        <taxon>Thripoidea</taxon>
        <taxon>Thripidae</taxon>
        <taxon>Frankliniella</taxon>
    </lineage>
</organism>
<dbReference type="RefSeq" id="XP_052130902.1">
    <property type="nucleotide sequence ID" value="XM_052274942.1"/>
</dbReference>
<dbReference type="KEGG" id="foc:113215301"/>
<evidence type="ECO:0000313" key="4">
    <source>
        <dbReference type="RefSeq" id="XP_052130902.1"/>
    </source>
</evidence>
<keyword evidence="1" id="KW-1015">Disulfide bond</keyword>